<keyword evidence="1" id="KW-0736">Signalosome</keyword>
<protein>
    <recommendedName>
        <fullName evidence="3">Pirin C-terminal domain-containing protein</fullName>
    </recommendedName>
</protein>
<evidence type="ECO:0000256" key="1">
    <source>
        <dbReference type="ARBA" id="ARBA00022790"/>
    </source>
</evidence>
<reference evidence="4 5" key="1">
    <citation type="submission" date="2024-10" db="EMBL/GenBank/DDBJ databases">
        <title>Updated reference genomes for cyclostephanoid diatoms.</title>
        <authorList>
            <person name="Roberts W.R."/>
            <person name="Alverson A.J."/>
        </authorList>
    </citation>
    <scope>NUCLEOTIDE SEQUENCE [LARGE SCALE GENOMIC DNA]</scope>
    <source>
        <strain evidence="4 5">AJA228-03</strain>
    </source>
</reference>
<evidence type="ECO:0000256" key="2">
    <source>
        <dbReference type="SAM" id="MobiDB-lite"/>
    </source>
</evidence>
<evidence type="ECO:0000313" key="5">
    <source>
        <dbReference type="Proteomes" id="UP001530377"/>
    </source>
</evidence>
<evidence type="ECO:0000313" key="4">
    <source>
        <dbReference type="EMBL" id="KAL3810391.1"/>
    </source>
</evidence>
<feature type="domain" description="Pirin C-terminal" evidence="3">
    <location>
        <begin position="592"/>
        <end position="639"/>
    </location>
</feature>
<dbReference type="EMBL" id="JALLPB020000332">
    <property type="protein sequence ID" value="KAL3810391.1"/>
    <property type="molecule type" value="Genomic_DNA"/>
</dbReference>
<dbReference type="SUPFAM" id="SSF51182">
    <property type="entry name" value="RmlC-like cupins"/>
    <property type="match status" value="1"/>
</dbReference>
<dbReference type="Gene3D" id="2.60.120.10">
    <property type="entry name" value="Jelly Rolls"/>
    <property type="match status" value="1"/>
</dbReference>
<dbReference type="InterPro" id="IPR014710">
    <property type="entry name" value="RmlC-like_jellyroll"/>
</dbReference>
<evidence type="ECO:0000259" key="3">
    <source>
        <dbReference type="Pfam" id="PF05726"/>
    </source>
</evidence>
<dbReference type="InterPro" id="IPR045237">
    <property type="entry name" value="COPS7/eIF3m"/>
</dbReference>
<proteinExistence type="predicted"/>
<dbReference type="GO" id="GO:0008180">
    <property type="term" value="C:COP9 signalosome"/>
    <property type="evidence" value="ECO:0007669"/>
    <property type="project" value="UniProtKB-KW"/>
</dbReference>
<dbReference type="PANTHER" id="PTHR15350">
    <property type="entry name" value="COP9 SIGNALOSOME COMPLEX SUBUNIT 7/DENDRITIC CELL PROTEIN GA17"/>
    <property type="match status" value="1"/>
</dbReference>
<sequence length="695" mass="74100">MTATTTNDSSVNNLLDEFRSSSSLSPSLLQSLIHRLLSHPHIFNGFNEVLKLPNVIESLNGMDASRRSALIRTVELFAHGTVGRYVELRKGEKNSTNGGGGVGGVWKLNDAQFEKLRMLTVATVVRRHVEESLSRSDDIGGGSSGRVRMAAFKIKKCETDGVGRMSASKTRKKKKTTKRTSDVLNIPYSLLASELHIPYHHDDDHVNIDIGGSSSYNETDHMRQLEDVLIQCVYSNIIAAKLDQSSRSMTIMPHVSLSSIDSLVGGVAGDGRSDGGADRGAFSSGGGGGRGRAAALGAAVLGSVLSRDLDATTPENAKVEAGRMLYSLRVFLDRSNSVWKNIDRSSRVIIKSDRWEDEMRWANVHGAIEGGPFSHRHHQREYALSFGGGGDSGGRVVSGDIGRVISGGISGGGMDMGFGGEGTRLGGMIVNAGIGGAGGGGLMVEGGVWDGGDSMEVADGVGAGVGRRQVKRSKGGHSAMMGRGTSCSGPRTCPFGSRRGTTTSAGGGKVNVSVWAGNYFGLSNVRKSPSPDSWASDPENDVAILHIVISPGGEPILPRANCDGVNRSLYLIEGHTNGVKVDGRAISERACLDMDSTKDVLIVQGRPIGEPVASHGPFVMNTYAEIDDAIADYRRTGFGGWPWLREDVVFPREKGRFAVINGVETRPPTKTIGKKVDPESVRRRARLQTSRTSWE</sequence>
<keyword evidence="5" id="KW-1185">Reference proteome</keyword>
<feature type="region of interest" description="Disordered" evidence="2">
    <location>
        <begin position="471"/>
        <end position="493"/>
    </location>
</feature>
<dbReference type="InterPro" id="IPR008778">
    <property type="entry name" value="Pirin_C_dom"/>
</dbReference>
<name>A0ABD3RF46_9STRA</name>
<dbReference type="Proteomes" id="UP001530377">
    <property type="component" value="Unassembled WGS sequence"/>
</dbReference>
<gene>
    <name evidence="4" type="ORF">ACHAXA_004167</name>
</gene>
<dbReference type="PANTHER" id="PTHR15350:SF5">
    <property type="entry name" value="COP9 SIGNALOSOME COMPLEX SUBUNIT 7"/>
    <property type="match status" value="1"/>
</dbReference>
<accession>A0ABD3RF46</accession>
<dbReference type="InterPro" id="IPR011051">
    <property type="entry name" value="RmlC_Cupin_sf"/>
</dbReference>
<dbReference type="AlphaFoldDB" id="A0ABD3RF46"/>
<organism evidence="4 5">
    <name type="scientific">Cyclostephanos tholiformis</name>
    <dbReference type="NCBI Taxonomy" id="382380"/>
    <lineage>
        <taxon>Eukaryota</taxon>
        <taxon>Sar</taxon>
        <taxon>Stramenopiles</taxon>
        <taxon>Ochrophyta</taxon>
        <taxon>Bacillariophyta</taxon>
        <taxon>Coscinodiscophyceae</taxon>
        <taxon>Thalassiosirophycidae</taxon>
        <taxon>Stephanodiscales</taxon>
        <taxon>Stephanodiscaceae</taxon>
        <taxon>Cyclostephanos</taxon>
    </lineage>
</organism>
<dbReference type="Pfam" id="PF05726">
    <property type="entry name" value="Pirin_C"/>
    <property type="match status" value="1"/>
</dbReference>
<comment type="caution">
    <text evidence="4">The sequence shown here is derived from an EMBL/GenBank/DDBJ whole genome shotgun (WGS) entry which is preliminary data.</text>
</comment>
<feature type="region of interest" description="Disordered" evidence="2">
    <location>
        <begin position="667"/>
        <end position="695"/>
    </location>
</feature>